<accession>C8ZKE8</accession>
<evidence type="ECO:0000313" key="2">
    <source>
        <dbReference type="Proteomes" id="UP000002615"/>
    </source>
</evidence>
<protein>
    <submittedName>
        <fullName evidence="1">Uncharacterized protein</fullName>
    </submittedName>
</protein>
<dbReference type="Proteomes" id="UP000002615">
    <property type="component" value="Segment"/>
</dbReference>
<evidence type="ECO:0000313" key="1">
    <source>
        <dbReference type="EMBL" id="CAZ66169.1"/>
    </source>
</evidence>
<proteinExistence type="predicted"/>
<dbReference type="KEGG" id="vg:8684380"/>
<reference evidence="2" key="1">
    <citation type="journal article" date="2010" name="Virology">
        <title>Molecular and physiological analysis of three Pseudomonas aeruginosa phages belonging to the "N4-like viruses".</title>
        <authorList>
            <person name="Ceyssens P.J."/>
            <person name="Brabban A."/>
            <person name="Rogge L."/>
            <person name="Lewis M.S."/>
            <person name="Pickard D."/>
            <person name="Goulding D."/>
            <person name="Dougan G."/>
            <person name="Nob en J.P."/>
            <person name="Kropinski A."/>
            <person name="Kutter E."/>
            <person name="Lavigne R."/>
        </authorList>
    </citation>
    <scope>NUCLEOTIDE SEQUENCE [LARGE SCALE GENOMIC DNA]</scope>
</reference>
<keyword evidence="2" id="KW-1185">Reference proteome</keyword>
<name>C8ZKE8_9CAUD</name>
<dbReference type="RefSeq" id="YP_003358310.1">
    <property type="nucleotide sequence ID" value="NC_013691.1"/>
</dbReference>
<organism evidence="1 2">
    <name type="scientific">Pseudomonas phage LUZ7</name>
    <dbReference type="NCBI Taxonomy" id="655097"/>
    <lineage>
        <taxon>Viruses</taxon>
        <taxon>Duplodnaviria</taxon>
        <taxon>Heunggongvirae</taxon>
        <taxon>Uroviricota</taxon>
        <taxon>Caudoviricetes</taxon>
        <taxon>Schitoviridae</taxon>
        <taxon>Migulavirinae</taxon>
        <taxon>Luzseptimavirus</taxon>
        <taxon>Luzseptimavirus LUZ7</taxon>
    </lineage>
</organism>
<sequence>MVSSEAIDLIVSEHWGNCTSYHQVYKIIICRELPGLSKEDYYNIQREVVRRYRQQTRF</sequence>
<dbReference type="GeneID" id="8684380"/>
<dbReference type="EMBL" id="FN422398">
    <property type="protein sequence ID" value="CAZ66169.1"/>
    <property type="molecule type" value="Genomic_DNA"/>
</dbReference>